<dbReference type="AlphaFoldDB" id="A0A0B9A1C2"/>
<organism evidence="3 4">
    <name type="scientific">Brevibacterium linens</name>
    <dbReference type="NCBI Taxonomy" id="1703"/>
    <lineage>
        <taxon>Bacteria</taxon>
        <taxon>Bacillati</taxon>
        <taxon>Actinomycetota</taxon>
        <taxon>Actinomycetes</taxon>
        <taxon>Micrococcales</taxon>
        <taxon>Brevibacteriaceae</taxon>
        <taxon>Brevibacterium</taxon>
    </lineage>
</organism>
<comment type="caution">
    <text evidence="3">The sequence shown here is derived from an EMBL/GenBank/DDBJ whole genome shotgun (WGS) entry which is preliminary data.</text>
</comment>
<name>A0A0B9A1C2_BRELN</name>
<dbReference type="PATRIC" id="fig|1703.6.peg.1968"/>
<dbReference type="PANTHER" id="PTHR43649">
    <property type="entry name" value="ARABINOSE-BINDING PROTEIN-RELATED"/>
    <property type="match status" value="1"/>
</dbReference>
<dbReference type="SUPFAM" id="SSF53850">
    <property type="entry name" value="Periplasmic binding protein-like II"/>
    <property type="match status" value="1"/>
</dbReference>
<feature type="chain" id="PRO_5039185630" evidence="2">
    <location>
        <begin position="30"/>
        <end position="452"/>
    </location>
</feature>
<proteinExistence type="predicted"/>
<dbReference type="PANTHER" id="PTHR43649:SF12">
    <property type="entry name" value="DIACETYLCHITOBIOSE BINDING PROTEIN DASA"/>
    <property type="match status" value="1"/>
</dbReference>
<evidence type="ECO:0000313" key="4">
    <source>
        <dbReference type="Proteomes" id="UP000031488"/>
    </source>
</evidence>
<evidence type="ECO:0000313" key="3">
    <source>
        <dbReference type="EMBL" id="KHS52426.1"/>
    </source>
</evidence>
<dbReference type="OrthoDB" id="9770625at2"/>
<dbReference type="CDD" id="cd13585">
    <property type="entry name" value="PBP2_TMBP_like"/>
    <property type="match status" value="1"/>
</dbReference>
<dbReference type="RefSeq" id="WP_039209874.1">
    <property type="nucleotide sequence ID" value="NZ_JBCLTJ010000005.1"/>
</dbReference>
<accession>A0A0B9A1C2</accession>
<dbReference type="InterPro" id="IPR050490">
    <property type="entry name" value="Bact_solute-bd_prot1"/>
</dbReference>
<dbReference type="Proteomes" id="UP000031488">
    <property type="component" value="Unassembled WGS sequence"/>
</dbReference>
<sequence length="452" mass="48766">MKHLITGRRVTWAAIGMVGALAMSGCGGAGGSSAGGGGDEVNVLMVNNPQMQDLQKLTADHFTKDTGIKVNYTVLPENEVRAKIGQEFAAQAGNYDVASMSNYEIPTYAKNKWLTPMDEGVVDAEGFDQDDILAPMAESMTVDDKIYGEPFYGEGSFLMYRTDIFEKAGVEMPEKPTWDEVSKLAAKVDGAEKGTKGICLRGLPGWGEMFAPLTTVVNTFGGTWFDEDWNAQVDSKEFKEATNFYVDLIKDHGESGAPQAGYTECLTNLQQGKVAMWYDSTAATGTLEADDSPVKGKIGYVAAPVKETESSSWLYTWAWGIQAAGKNQDAAKQFVAWASSKDYEETVAEELGWQHVPAGKRTSTYENPDYQKAAGPFFKQTEDAINSADPVSPGVQPRPTLGVQFVTIPEFADLATGISEDVSSAIAGRSSADSALEKGQKAAQKVGDKYKK</sequence>
<keyword evidence="4" id="KW-1185">Reference proteome</keyword>
<protein>
    <submittedName>
        <fullName evidence="3">Extracellular solute-binding protein family 1</fullName>
    </submittedName>
</protein>
<keyword evidence="2" id="KW-0732">Signal</keyword>
<feature type="signal peptide" evidence="2">
    <location>
        <begin position="1"/>
        <end position="29"/>
    </location>
</feature>
<dbReference type="EMBL" id="JTJZ01000019">
    <property type="protein sequence ID" value="KHS52426.1"/>
    <property type="molecule type" value="Genomic_DNA"/>
</dbReference>
<dbReference type="PROSITE" id="PS51257">
    <property type="entry name" value="PROKAR_LIPOPROTEIN"/>
    <property type="match status" value="1"/>
</dbReference>
<dbReference type="STRING" id="1703.BLSMQ_2945"/>
<evidence type="ECO:0000256" key="2">
    <source>
        <dbReference type="SAM" id="SignalP"/>
    </source>
</evidence>
<evidence type="ECO:0000256" key="1">
    <source>
        <dbReference type="SAM" id="MobiDB-lite"/>
    </source>
</evidence>
<reference evidence="3 4" key="1">
    <citation type="submission" date="2014-11" db="EMBL/GenBank/DDBJ databases">
        <title>Draft Genome Sequence of Brevibacterium linens AE038-8.</title>
        <authorList>
            <person name="Maizel D."/>
            <person name="Utturkar S.M."/>
            <person name="Brown S.D."/>
            <person name="Ferrero M."/>
            <person name="Rosen B.P."/>
        </authorList>
    </citation>
    <scope>NUCLEOTIDE SEQUENCE [LARGE SCALE GENOMIC DNA]</scope>
    <source>
        <strain evidence="3 4">AE038-8</strain>
    </source>
</reference>
<gene>
    <name evidence="3" type="ORF">AE0388_2076</name>
</gene>
<feature type="region of interest" description="Disordered" evidence="1">
    <location>
        <begin position="427"/>
        <end position="452"/>
    </location>
</feature>
<dbReference type="Pfam" id="PF01547">
    <property type="entry name" value="SBP_bac_1"/>
    <property type="match status" value="1"/>
</dbReference>
<dbReference type="InterPro" id="IPR006059">
    <property type="entry name" value="SBP"/>
</dbReference>
<dbReference type="Gene3D" id="3.40.190.10">
    <property type="entry name" value="Periplasmic binding protein-like II"/>
    <property type="match status" value="2"/>
</dbReference>
<feature type="compositionally biased region" description="Basic and acidic residues" evidence="1">
    <location>
        <begin position="435"/>
        <end position="452"/>
    </location>
</feature>